<dbReference type="UniPathway" id="UPA00079"/>
<dbReference type="Pfam" id="PF02621">
    <property type="entry name" value="VitK2_biosynth"/>
    <property type="match status" value="1"/>
</dbReference>
<evidence type="ECO:0000313" key="13">
    <source>
        <dbReference type="Proteomes" id="UP000315471"/>
    </source>
</evidence>
<dbReference type="GO" id="GO:0016765">
    <property type="term" value="F:transferase activity, transferring alkyl or aryl (other than methyl) groups"/>
    <property type="evidence" value="ECO:0007669"/>
    <property type="project" value="InterPro"/>
</dbReference>
<feature type="domain" description="Radical SAM core" evidence="11">
    <location>
        <begin position="347"/>
        <end position="577"/>
    </location>
</feature>
<dbReference type="SFLD" id="SFLDS00029">
    <property type="entry name" value="Radical_SAM"/>
    <property type="match status" value="2"/>
</dbReference>
<evidence type="ECO:0000256" key="8">
    <source>
        <dbReference type="ARBA" id="ARBA00023239"/>
    </source>
</evidence>
<dbReference type="GO" id="GO:0005506">
    <property type="term" value="F:iron ion binding"/>
    <property type="evidence" value="ECO:0007669"/>
    <property type="project" value="UniProtKB-UniRule"/>
</dbReference>
<keyword evidence="9" id="KW-0560">Oxidoreductase</keyword>
<proteinExistence type="inferred from homology"/>
<dbReference type="PANTHER" id="PTHR43076">
    <property type="entry name" value="FO SYNTHASE (COFH)"/>
    <property type="match status" value="1"/>
</dbReference>
<comment type="function">
    <text evidence="9">Radical SAM enzyme that catalyzes the cyclization of dehypoxanthine futalosine (DHFL) into cyclic dehypoxanthine futalosine (CDHFL), a step in the biosynthesis of menaquinone (MK, vitamin K2).</text>
</comment>
<feature type="binding site" evidence="9">
    <location>
        <position position="368"/>
    </location>
    <ligand>
        <name>[4Fe-4S] cluster</name>
        <dbReference type="ChEBI" id="CHEBI:49883"/>
        <note>4Fe-4S-S-AdoMet</note>
    </ligand>
</feature>
<dbReference type="GO" id="GO:0051539">
    <property type="term" value="F:4 iron, 4 sulfur cluster binding"/>
    <property type="evidence" value="ECO:0007669"/>
    <property type="project" value="UniProtKB-KW"/>
</dbReference>
<keyword evidence="3 9" id="KW-0004">4Fe-4S</keyword>
<dbReference type="HAMAP" id="MF_00992">
    <property type="entry name" value="MqnC"/>
    <property type="match status" value="1"/>
</dbReference>
<feature type="binding site" evidence="9">
    <location>
        <position position="365"/>
    </location>
    <ligand>
        <name>[4Fe-4S] cluster</name>
        <dbReference type="ChEBI" id="CHEBI:49883"/>
        <note>4Fe-4S-S-AdoMet</note>
    </ligand>
</feature>
<dbReference type="InterPro" id="IPR058240">
    <property type="entry name" value="rSAM_sf"/>
</dbReference>
<dbReference type="SUPFAM" id="SSF102114">
    <property type="entry name" value="Radical SAM enzymes"/>
    <property type="match status" value="1"/>
</dbReference>
<reference evidence="12 13" key="1">
    <citation type="submission" date="2019-02" db="EMBL/GenBank/DDBJ databases">
        <title>Deep-cultivation of Planctomycetes and their phenomic and genomic characterization uncovers novel biology.</title>
        <authorList>
            <person name="Wiegand S."/>
            <person name="Jogler M."/>
            <person name="Boedeker C."/>
            <person name="Pinto D."/>
            <person name="Vollmers J."/>
            <person name="Rivas-Marin E."/>
            <person name="Kohn T."/>
            <person name="Peeters S.H."/>
            <person name="Heuer A."/>
            <person name="Rast P."/>
            <person name="Oberbeckmann S."/>
            <person name="Bunk B."/>
            <person name="Jeske O."/>
            <person name="Meyerdierks A."/>
            <person name="Storesund J.E."/>
            <person name="Kallscheuer N."/>
            <person name="Luecker S."/>
            <person name="Lage O.M."/>
            <person name="Pohl T."/>
            <person name="Merkel B.J."/>
            <person name="Hornburger P."/>
            <person name="Mueller R.-W."/>
            <person name="Bruemmer F."/>
            <person name="Labrenz M."/>
            <person name="Spormann A.M."/>
            <person name="Op Den Camp H."/>
            <person name="Overmann J."/>
            <person name="Amann R."/>
            <person name="Jetten M.S.M."/>
            <person name="Mascher T."/>
            <person name="Medema M.H."/>
            <person name="Devos D.P."/>
            <person name="Kaster A.-K."/>
            <person name="Ovreas L."/>
            <person name="Rohde M."/>
            <person name="Galperin M.Y."/>
            <person name="Jogler C."/>
        </authorList>
    </citation>
    <scope>NUCLEOTIDE SEQUENCE [LARGE SCALE GENOMIC DNA]</scope>
    <source>
        <strain evidence="12 13">Q31b</strain>
    </source>
</reference>
<dbReference type="GO" id="GO:0009234">
    <property type="term" value="P:menaquinone biosynthetic process"/>
    <property type="evidence" value="ECO:0007669"/>
    <property type="project" value="UniProtKB-UniRule"/>
</dbReference>
<evidence type="ECO:0000256" key="10">
    <source>
        <dbReference type="HAMAP-Rule" id="MF_00995"/>
    </source>
</evidence>
<dbReference type="Pfam" id="PF04055">
    <property type="entry name" value="Radical_SAM"/>
    <property type="match status" value="1"/>
</dbReference>
<evidence type="ECO:0000256" key="4">
    <source>
        <dbReference type="ARBA" id="ARBA00022691"/>
    </source>
</evidence>
<dbReference type="InterPro" id="IPR045567">
    <property type="entry name" value="CofH/MnqC-like_C"/>
</dbReference>
<dbReference type="Gene3D" id="3.20.20.70">
    <property type="entry name" value="Aldolase class I"/>
    <property type="match status" value="1"/>
</dbReference>
<comment type="similarity">
    <text evidence="9">Belongs to the radical SAM superfamily. MqnC family.</text>
</comment>
<dbReference type="EC" id="1.21.98.1" evidence="9"/>
<dbReference type="InterPro" id="IPR022431">
    <property type="entry name" value="Cyclic_DHFL_synthase_mqnC"/>
</dbReference>
<keyword evidence="12" id="KW-0808">Transferase</keyword>
<dbReference type="InterPro" id="IPR034405">
    <property type="entry name" value="F420"/>
</dbReference>
<dbReference type="NCBIfam" id="TIGR00423">
    <property type="entry name" value="CofH family radical SAM protein"/>
    <property type="match status" value="1"/>
</dbReference>
<dbReference type="Gene3D" id="3.40.190.10">
    <property type="entry name" value="Periplasmic binding protein-like II"/>
    <property type="match status" value="2"/>
</dbReference>
<evidence type="ECO:0000256" key="6">
    <source>
        <dbReference type="ARBA" id="ARBA00023004"/>
    </source>
</evidence>
<keyword evidence="5 9" id="KW-0479">Metal-binding</keyword>
<organism evidence="12 13">
    <name type="scientific">Novipirellula aureliae</name>
    <dbReference type="NCBI Taxonomy" id="2527966"/>
    <lineage>
        <taxon>Bacteria</taxon>
        <taxon>Pseudomonadati</taxon>
        <taxon>Planctomycetota</taxon>
        <taxon>Planctomycetia</taxon>
        <taxon>Pirellulales</taxon>
        <taxon>Pirellulaceae</taxon>
        <taxon>Novipirellula</taxon>
    </lineage>
</organism>
<sequence length="673" mass="75230">MQKMLRVGAVSYLNTKPLVHGLAGKLGEFGHLSFDLPSRLADDLARDKLDVALIPSIEFLADPAYQMVSTAVIGCRGPVWSVRLLSRVPAGQIRRLALDEGSRTSAALVQVLLWEMYHLRPEIVPLKIDQLPEQVDADAILLIGDRAMRPEPGCYHEIWDLGDRWCRFSEMPFVFAVWAARPGIPPDDVAKLAKILEECRDGGAEATEEIAYREAASHGLTKEDVHRYFLENLHFHFGPGEQNGLEMFHRLAKKLSLVPNRCSLPSEPANRTIPLETVSIEKMIAPAPPTVSTPQAKSSIQDILHKAIAGQRLSVDDGVRLLESHDLAAIGRAADFVSRRMHPEPYRTYNIDRNINYTNICTAVCDFCAFYRGPKSEEGYVLPRAELLKKIEETVDLGGNQILLQGGLHPKFKLDWYEEMLQDIKSAFPDLNVHGFSPPELHHFTKVNNLSIEEVLSRLKAAGLGSIPGGGAEILVDRVRSEITRGKVMTDDWLHVMRVWHNLGGVSSATMMFGHVETLAERIEHLERIRQLQDETGGFTAFIGWTFQPDHTELSHIPPVGSFEYLKTLAVSRLYLDNIANLQSSWVTQGLKIGQLAMQFGANDMGSLMLEENVVAEAGTVHFLTLDQIREAISENGFEPRQRNVRYELVPLAQQQKAIEANRMSPLVQMKAT</sequence>
<comment type="cofactor">
    <cofactor evidence="9">
        <name>[4Fe-4S] cluster</name>
        <dbReference type="ChEBI" id="CHEBI:49883"/>
    </cofactor>
    <text evidence="9">Binds 1 [4Fe-4S] cluster. The cluster is coordinated with 3 cysteines and an exchangeable S-adenosyl-L-methionine.</text>
</comment>
<evidence type="ECO:0000256" key="9">
    <source>
        <dbReference type="HAMAP-Rule" id="MF_00992"/>
    </source>
</evidence>
<dbReference type="SFLD" id="SFLDF00342">
    <property type="entry name" value="cyclic_dehypoxanthine_futalosi"/>
    <property type="match status" value="1"/>
</dbReference>
<protein>
    <recommendedName>
        <fullName evidence="9 10">Multifunctional fusion protein</fullName>
    </recommendedName>
    <domain>
        <recommendedName>
            <fullName evidence="9">Cyclic dehypoxanthine futalosine synthase</fullName>
            <shortName evidence="9">Cyclic DHFL synthase</shortName>
            <ecNumber evidence="9">1.21.98.1</ecNumber>
        </recommendedName>
        <alternativeName>
            <fullName evidence="9">Dehypoxanthine futalosine cyclase</fullName>
        </alternativeName>
        <alternativeName>
            <fullName evidence="9">Menaquinone biosynthetic enzyme MqnC</fullName>
            <shortName evidence="9">DHFL cyclase</shortName>
        </alternativeName>
    </domain>
    <domain>
        <recommendedName>
            <fullName evidence="10">Chorismate dehydratase</fullName>
            <ecNumber evidence="10">4.2.1.151</ecNumber>
        </recommendedName>
        <alternativeName>
            <fullName evidence="10">Menaquinone biosynthetic enzyme MqnA</fullName>
        </alternativeName>
    </domain>
</protein>
<dbReference type="NCBIfam" id="TIGR03699">
    <property type="entry name" value="menaquin_MqnC"/>
    <property type="match status" value="1"/>
</dbReference>
<dbReference type="PROSITE" id="PS51918">
    <property type="entry name" value="RADICAL_SAM"/>
    <property type="match status" value="1"/>
</dbReference>
<comment type="catalytic activity">
    <reaction evidence="9">
        <text>dehypoxanthine futalosine + S-adenosyl-L-methionine = cyclic dehypoxanthinylfutalosinate + 5'-deoxyadenosine + L-methionine + H(+)</text>
        <dbReference type="Rhea" id="RHEA:33083"/>
        <dbReference type="ChEBI" id="CHEBI:15378"/>
        <dbReference type="ChEBI" id="CHEBI:17319"/>
        <dbReference type="ChEBI" id="CHEBI:57844"/>
        <dbReference type="ChEBI" id="CHEBI:58864"/>
        <dbReference type="ChEBI" id="CHEBI:59789"/>
        <dbReference type="ChEBI" id="CHEBI:64270"/>
        <dbReference type="EC" id="1.21.98.1"/>
    </reaction>
</comment>
<dbReference type="PANTHER" id="PTHR43076:SF1">
    <property type="entry name" value="LIPOYL SYNTHASE 2"/>
    <property type="match status" value="1"/>
</dbReference>
<keyword evidence="7 9" id="KW-0411">Iron-sulfur</keyword>
<feature type="binding site" evidence="9">
    <location>
        <position position="361"/>
    </location>
    <ligand>
        <name>[4Fe-4S] cluster</name>
        <dbReference type="ChEBI" id="CHEBI:49883"/>
        <note>4Fe-4S-S-AdoMet</note>
    </ligand>
</feature>
<comment type="function">
    <text evidence="10">Catalyzes the dehydration of chorismate into 3-[(1-carboxyvinyl)oxy]benzoate, a step in the biosynthesis of menaquinone (MK, vitamin K2).</text>
</comment>
<dbReference type="InterPro" id="IPR007197">
    <property type="entry name" value="rSAM"/>
</dbReference>
<dbReference type="CDD" id="cd01335">
    <property type="entry name" value="Radical_SAM"/>
    <property type="match status" value="1"/>
</dbReference>
<evidence type="ECO:0000256" key="2">
    <source>
        <dbReference type="ARBA" id="ARBA00022428"/>
    </source>
</evidence>
<dbReference type="Pfam" id="PF19288">
    <property type="entry name" value="CofH_C"/>
    <property type="match status" value="1"/>
</dbReference>
<name>A0A5C6E3D1_9BACT</name>
<dbReference type="InterPro" id="IPR013785">
    <property type="entry name" value="Aldolase_TIM"/>
</dbReference>
<dbReference type="Proteomes" id="UP000315471">
    <property type="component" value="Unassembled WGS sequence"/>
</dbReference>
<dbReference type="HAMAP" id="MF_00995">
    <property type="entry name" value="MqnA"/>
    <property type="match status" value="1"/>
</dbReference>
<evidence type="ECO:0000256" key="3">
    <source>
        <dbReference type="ARBA" id="ARBA00022485"/>
    </source>
</evidence>
<keyword evidence="4 9" id="KW-0949">S-adenosyl-L-methionine</keyword>
<keyword evidence="2 9" id="KW-0474">Menaquinone biosynthesis</keyword>
<comment type="pathway">
    <text evidence="1 9">Quinol/quinone metabolism; menaquinone biosynthesis.</text>
</comment>
<comment type="similarity">
    <text evidence="10">Belongs to the MqnA/MqnD family. MqnA subfamily.</text>
</comment>
<keyword evidence="8 10" id="KW-0456">Lyase</keyword>
<dbReference type="GO" id="GO:0046992">
    <property type="term" value="F:oxidoreductase activity, acting on X-H and Y-H to form an X-Y bond"/>
    <property type="evidence" value="ECO:0007669"/>
    <property type="project" value="UniProtKB-UniRule"/>
</dbReference>
<dbReference type="SFLD" id="SFLDG01389">
    <property type="entry name" value="menaquinone_synthsis_involved"/>
    <property type="match status" value="2"/>
</dbReference>
<dbReference type="CDD" id="cd13634">
    <property type="entry name" value="PBP2_Sco4506"/>
    <property type="match status" value="1"/>
</dbReference>
<keyword evidence="6 9" id="KW-0408">Iron</keyword>
<keyword evidence="13" id="KW-1185">Reference proteome</keyword>
<comment type="caution">
    <text evidence="12">The sequence shown here is derived from an EMBL/GenBank/DDBJ whole genome shotgun (WGS) entry which is preliminary data.</text>
</comment>
<dbReference type="GO" id="GO:0044689">
    <property type="term" value="F:7,8-didemethyl-8-hydroxy-5-deazariboflavin synthase activity"/>
    <property type="evidence" value="ECO:0007669"/>
    <property type="project" value="TreeGrafter"/>
</dbReference>
<gene>
    <name evidence="12" type="primary">mqnE_1</name>
    <name evidence="10" type="synonym">mqnA</name>
    <name evidence="9" type="synonym">mqnC</name>
    <name evidence="12" type="ORF">Q31b_24190</name>
</gene>
<dbReference type="SFLD" id="SFLDG01064">
    <property type="entry name" value="F420__menaquinone_cofactor_bio"/>
    <property type="match status" value="2"/>
</dbReference>
<accession>A0A5C6E3D1</accession>
<evidence type="ECO:0000313" key="12">
    <source>
        <dbReference type="EMBL" id="TWU43380.1"/>
    </source>
</evidence>
<evidence type="ECO:0000256" key="7">
    <source>
        <dbReference type="ARBA" id="ARBA00023014"/>
    </source>
</evidence>
<dbReference type="InterPro" id="IPR020050">
    <property type="entry name" value="FO_synthase_su2"/>
</dbReference>
<dbReference type="InterPro" id="IPR003773">
    <property type="entry name" value="Menaquinone_biosynth"/>
</dbReference>
<comment type="catalytic activity">
    <reaction evidence="10">
        <text>chorismate = 3-[(1-carboxyvinyl)-oxy]benzoate + H2O</text>
        <dbReference type="Rhea" id="RHEA:40051"/>
        <dbReference type="ChEBI" id="CHEBI:15377"/>
        <dbReference type="ChEBI" id="CHEBI:29748"/>
        <dbReference type="ChEBI" id="CHEBI:76981"/>
        <dbReference type="EC" id="4.2.1.151"/>
    </reaction>
</comment>
<dbReference type="GO" id="GO:0016836">
    <property type="term" value="F:hydro-lyase activity"/>
    <property type="evidence" value="ECO:0007669"/>
    <property type="project" value="UniProtKB-UniRule"/>
</dbReference>
<dbReference type="EMBL" id="SJPY01000003">
    <property type="protein sequence ID" value="TWU43380.1"/>
    <property type="molecule type" value="Genomic_DNA"/>
</dbReference>
<evidence type="ECO:0000259" key="11">
    <source>
        <dbReference type="PROSITE" id="PS51918"/>
    </source>
</evidence>
<dbReference type="AlphaFoldDB" id="A0A5C6E3D1"/>
<evidence type="ECO:0000256" key="1">
    <source>
        <dbReference type="ARBA" id="ARBA00004863"/>
    </source>
</evidence>
<evidence type="ECO:0000256" key="5">
    <source>
        <dbReference type="ARBA" id="ARBA00022723"/>
    </source>
</evidence>
<dbReference type="EC" id="4.2.1.151" evidence="10"/>
<dbReference type="InterPro" id="IPR030868">
    <property type="entry name" value="MqnA"/>
</dbReference>
<dbReference type="SFLD" id="SFLDF00343">
    <property type="entry name" value="aminofutalosine_synthase_(mqnE"/>
    <property type="match status" value="1"/>
</dbReference>
<dbReference type="SUPFAM" id="SSF53850">
    <property type="entry name" value="Periplasmic binding protein-like II"/>
    <property type="match status" value="1"/>
</dbReference>